<dbReference type="Gene3D" id="1.10.30.50">
    <property type="match status" value="1"/>
</dbReference>
<dbReference type="GO" id="GO:0008270">
    <property type="term" value="F:zinc ion binding"/>
    <property type="evidence" value="ECO:0007669"/>
    <property type="project" value="InterPro"/>
</dbReference>
<accession>A0A140GPU5</accession>
<name>A0A140GPU5_CLOPF</name>
<dbReference type="EMBL" id="CP013039">
    <property type="protein sequence ID" value="AMN30554.1"/>
    <property type="molecule type" value="Genomic_DNA"/>
</dbReference>
<dbReference type="InterPro" id="IPR003615">
    <property type="entry name" value="HNH_nuc"/>
</dbReference>
<evidence type="ECO:0000313" key="3">
    <source>
        <dbReference type="Proteomes" id="UP000070260"/>
    </source>
</evidence>
<dbReference type="GO" id="GO:0003676">
    <property type="term" value="F:nucleic acid binding"/>
    <property type="evidence" value="ECO:0007669"/>
    <property type="project" value="InterPro"/>
</dbReference>
<dbReference type="AlphaFoldDB" id="A0A140GPU5"/>
<proteinExistence type="predicted"/>
<reference evidence="2 3" key="1">
    <citation type="journal article" date="2016" name="PLoS ONE">
        <title>Plasmid Characterization and Chromosome Analysis of Two netF+ Clostridium perfringens Isolates Associated with Foal and Canine Necrotizing Enteritis.</title>
        <authorList>
            <person name="Mehdizadeh Gohari I."/>
            <person name="Kropinski A.M."/>
            <person name="Weese S.J."/>
            <person name="Parreira V.R."/>
            <person name="Whitehead A.E."/>
            <person name="Boerlin P."/>
            <person name="Prescott J.F."/>
        </authorList>
    </citation>
    <scope>NUCLEOTIDE SEQUENCE [LARGE SCALE GENOMIC DNA]</scope>
    <source>
        <strain evidence="2 3">JP838</strain>
        <plasmid evidence="3">Plasmid pJFP838D</plasmid>
    </source>
</reference>
<evidence type="ECO:0000259" key="1">
    <source>
        <dbReference type="Pfam" id="PF01844"/>
    </source>
</evidence>
<geneLocation type="plasmid" evidence="2 3">
    <name>pJFP838D</name>
</geneLocation>
<dbReference type="OrthoDB" id="9816185at2"/>
<gene>
    <name evidence="2" type="ORF">JFP838_pD0031</name>
</gene>
<protein>
    <recommendedName>
        <fullName evidence="1">HNH domain-containing protein</fullName>
    </recommendedName>
</protein>
<dbReference type="InterPro" id="IPR002711">
    <property type="entry name" value="HNH"/>
</dbReference>
<dbReference type="PATRIC" id="fig|1502.176.peg.3150"/>
<dbReference type="Proteomes" id="UP000070260">
    <property type="component" value="Plasmid pJFP838D"/>
</dbReference>
<dbReference type="GO" id="GO:0004519">
    <property type="term" value="F:endonuclease activity"/>
    <property type="evidence" value="ECO:0007669"/>
    <property type="project" value="InterPro"/>
</dbReference>
<keyword evidence="2" id="KW-0614">Plasmid</keyword>
<dbReference type="CDD" id="cd00085">
    <property type="entry name" value="HNHc"/>
    <property type="match status" value="1"/>
</dbReference>
<dbReference type="Pfam" id="PF01844">
    <property type="entry name" value="HNH"/>
    <property type="match status" value="1"/>
</dbReference>
<sequence length="273" mass="33231">MRKIKEPIINQEEICNSFVELKYKERIIEKSIKYKEIISNVESLVNDESKFQSLNEDYNDYMIKMYSKKFSNKNYKNIYKFYQIIRNGEKYCPYCNVPTREVKQVDHYLPKSKFPALAIVAKNLVPICKECNELKGNYFSLENENQLIHPYYDIEMLDAFEYIECVITENINIGFRFSIKKLDRWSNTFYKRVIFHFKKLKIDELYLSDFVTEYSIYIEELNQLYQEEGIKEEIKKAIERKVKSYYNKKIMPWRYAGYKCLLESEWFFKTFFS</sequence>
<evidence type="ECO:0000313" key="2">
    <source>
        <dbReference type="EMBL" id="AMN30554.1"/>
    </source>
</evidence>
<feature type="domain" description="HNH" evidence="1">
    <location>
        <begin position="92"/>
        <end position="137"/>
    </location>
</feature>
<dbReference type="RefSeq" id="WP_061416235.1">
    <property type="nucleotide sequence ID" value="NZ_CATNZO010000004.1"/>
</dbReference>
<organism evidence="2 3">
    <name type="scientific">Clostridium perfringens</name>
    <dbReference type="NCBI Taxonomy" id="1502"/>
    <lineage>
        <taxon>Bacteria</taxon>
        <taxon>Bacillati</taxon>
        <taxon>Bacillota</taxon>
        <taxon>Clostridia</taxon>
        <taxon>Eubacteriales</taxon>
        <taxon>Clostridiaceae</taxon>
        <taxon>Clostridium</taxon>
    </lineage>
</organism>